<feature type="compositionally biased region" description="Polar residues" evidence="1">
    <location>
        <begin position="187"/>
        <end position="206"/>
    </location>
</feature>
<proteinExistence type="predicted"/>
<dbReference type="Gene3D" id="2.60.200.20">
    <property type="match status" value="1"/>
</dbReference>
<keyword evidence="4" id="KW-1185">Reference proteome</keyword>
<evidence type="ECO:0000259" key="2">
    <source>
        <dbReference type="Pfam" id="PF10283"/>
    </source>
</evidence>
<dbReference type="PANTHER" id="PTHR21315">
    <property type="entry name" value="APRATAXIN AND PNK-LIKE FACTOR-RELATED"/>
    <property type="match status" value="1"/>
</dbReference>
<dbReference type="EMBL" id="JANEYG010000290">
    <property type="protein sequence ID" value="KAJ8910473.1"/>
    <property type="molecule type" value="Genomic_DNA"/>
</dbReference>
<feature type="compositionally biased region" description="Low complexity" evidence="1">
    <location>
        <begin position="346"/>
        <end position="359"/>
    </location>
</feature>
<evidence type="ECO:0000256" key="1">
    <source>
        <dbReference type="SAM" id="MobiDB-lite"/>
    </source>
</evidence>
<dbReference type="GO" id="GO:0035861">
    <property type="term" value="C:site of double-strand break"/>
    <property type="evidence" value="ECO:0007669"/>
    <property type="project" value="TreeGrafter"/>
</dbReference>
<feature type="compositionally biased region" description="Basic and acidic residues" evidence="1">
    <location>
        <begin position="162"/>
        <end position="185"/>
    </location>
</feature>
<comment type="caution">
    <text evidence="3">The sequence shown here is derived from an EMBL/GenBank/DDBJ whole genome shotgun (WGS) entry which is preliminary data.</text>
</comment>
<dbReference type="InterPro" id="IPR019406">
    <property type="entry name" value="APLF_PBZ"/>
</dbReference>
<dbReference type="GO" id="GO:0003906">
    <property type="term" value="F:DNA-(apurinic or apyrimidinic site) endonuclease activity"/>
    <property type="evidence" value="ECO:0007669"/>
    <property type="project" value="InterPro"/>
</dbReference>
<organism evidence="3 4">
    <name type="scientific">Exocentrus adspersus</name>
    <dbReference type="NCBI Taxonomy" id="1586481"/>
    <lineage>
        <taxon>Eukaryota</taxon>
        <taxon>Metazoa</taxon>
        <taxon>Ecdysozoa</taxon>
        <taxon>Arthropoda</taxon>
        <taxon>Hexapoda</taxon>
        <taxon>Insecta</taxon>
        <taxon>Pterygota</taxon>
        <taxon>Neoptera</taxon>
        <taxon>Endopterygota</taxon>
        <taxon>Coleoptera</taxon>
        <taxon>Polyphaga</taxon>
        <taxon>Cucujiformia</taxon>
        <taxon>Chrysomeloidea</taxon>
        <taxon>Cerambycidae</taxon>
        <taxon>Lamiinae</taxon>
        <taxon>Acanthocinini</taxon>
        <taxon>Exocentrus</taxon>
    </lineage>
</organism>
<feature type="region of interest" description="Disordered" evidence="1">
    <location>
        <begin position="421"/>
        <end position="532"/>
    </location>
</feature>
<dbReference type="GO" id="GO:0006302">
    <property type="term" value="P:double-strand break repair"/>
    <property type="evidence" value="ECO:0007669"/>
    <property type="project" value="InterPro"/>
</dbReference>
<dbReference type="InterPro" id="IPR008984">
    <property type="entry name" value="SMAD_FHA_dom_sf"/>
</dbReference>
<dbReference type="GO" id="GO:0005634">
    <property type="term" value="C:nucleus"/>
    <property type="evidence" value="ECO:0007669"/>
    <property type="project" value="TreeGrafter"/>
</dbReference>
<accession>A0AAV8V8F4</accession>
<feature type="region of interest" description="Disordered" evidence="1">
    <location>
        <begin position="133"/>
        <end position="206"/>
    </location>
</feature>
<dbReference type="Proteomes" id="UP001159042">
    <property type="component" value="Unassembled WGS sequence"/>
</dbReference>
<gene>
    <name evidence="3" type="ORF">NQ315_015608</name>
</gene>
<feature type="domain" description="PBZ-type" evidence="2">
    <location>
        <begin position="402"/>
        <end position="426"/>
    </location>
</feature>
<feature type="compositionally biased region" description="Acidic residues" evidence="1">
    <location>
        <begin position="483"/>
        <end position="517"/>
    </location>
</feature>
<evidence type="ECO:0000313" key="4">
    <source>
        <dbReference type="Proteomes" id="UP001159042"/>
    </source>
</evidence>
<dbReference type="GO" id="GO:0008408">
    <property type="term" value="F:3'-5' exonuclease activity"/>
    <property type="evidence" value="ECO:0007669"/>
    <property type="project" value="InterPro"/>
</dbReference>
<feature type="compositionally biased region" description="Polar residues" evidence="1">
    <location>
        <begin position="133"/>
        <end position="161"/>
    </location>
</feature>
<reference evidence="3 4" key="1">
    <citation type="journal article" date="2023" name="Insect Mol. Biol.">
        <title>Genome sequencing provides insights into the evolution of gene families encoding plant cell wall-degrading enzymes in longhorned beetles.</title>
        <authorList>
            <person name="Shin N.R."/>
            <person name="Okamura Y."/>
            <person name="Kirsch R."/>
            <person name="Pauchet Y."/>
        </authorList>
    </citation>
    <scope>NUCLEOTIDE SEQUENCE [LARGE SCALE GENOMIC DNA]</scope>
    <source>
        <strain evidence="3">EAD_L_NR</strain>
    </source>
</reference>
<dbReference type="AlphaFoldDB" id="A0AAV8V8F4"/>
<feature type="compositionally biased region" description="Basic and acidic residues" evidence="1">
    <location>
        <begin position="325"/>
        <end position="340"/>
    </location>
</feature>
<name>A0AAV8V8F4_9CUCU</name>
<dbReference type="CDD" id="cd22671">
    <property type="entry name" value="FHA_APTX-like"/>
    <property type="match status" value="1"/>
</dbReference>
<feature type="compositionally biased region" description="Polar residues" evidence="1">
    <location>
        <begin position="446"/>
        <end position="468"/>
    </location>
</feature>
<dbReference type="Pfam" id="PF10283">
    <property type="entry name" value="zf-CCHH"/>
    <property type="match status" value="2"/>
</dbReference>
<dbReference type="SUPFAM" id="SSF49879">
    <property type="entry name" value="SMAD/FHA domain"/>
    <property type="match status" value="1"/>
</dbReference>
<protein>
    <recommendedName>
        <fullName evidence="2">PBZ-type domain-containing protein</fullName>
    </recommendedName>
</protein>
<feature type="compositionally biased region" description="Basic and acidic residues" evidence="1">
    <location>
        <begin position="520"/>
        <end position="532"/>
    </location>
</feature>
<feature type="region of interest" description="Disordered" evidence="1">
    <location>
        <begin position="299"/>
        <end position="360"/>
    </location>
</feature>
<feature type="domain" description="PBZ-type" evidence="2">
    <location>
        <begin position="366"/>
        <end position="388"/>
    </location>
</feature>
<dbReference type="InterPro" id="IPR039253">
    <property type="entry name" value="APLF"/>
</dbReference>
<sequence>MSMTYLSILYLDDVNKENSHILPEGEHVIGRGVLNCRDKRVSRRHALITVGKDSATIKAVHVNPCFFKSANGGNVTILAKDTSIVLRDGDQFAFVAGPFWFKVKLFKNSNNNTLNSEKNVTTDIIHAVSSENDISTDSSKAGETNSCISSEVVTNTSTSKRGNIEDSPRDMPKRQKLTDANEDISRGITTVSDESNHPNTSTNLDVPSNIETTVETENTMQDIDSKALVNNLKTIFDEDYGGGKDTTDLQINKVSNSKSEEDNNNVEGENDIKIKIETVDGANLVETMNLTSQVLNSNIENGETSATPKEENKDSDFTNSNNNVENKEPAENIPEKDKETGNPGVSNDNQSNASCSNNNQHTDLRRERCWYGSSCYRKNPIHRADFSHVGDDDYDSDPNDNRPQCPFGGACYRKNMLHRRQYKHPNPPAPKPTGHTNKIQKPKQRPANQSGNSSSDESTNGDTGSTTTRPKRKASMKRKYTDDDASDDYDYEDPFINDATSDEFELSDDDDESDSTDWMDSQKVEEDSEDTKRLLKEAKRFTKAGRKKKK</sequence>
<dbReference type="PANTHER" id="PTHR21315:SF2">
    <property type="entry name" value="APRATAXIN AND PNK-LIKE FACTOR"/>
    <property type="match status" value="1"/>
</dbReference>
<feature type="compositionally biased region" description="Basic residues" evidence="1">
    <location>
        <begin position="469"/>
        <end position="478"/>
    </location>
</feature>
<evidence type="ECO:0000313" key="3">
    <source>
        <dbReference type="EMBL" id="KAJ8910473.1"/>
    </source>
</evidence>